<dbReference type="OrthoDB" id="2583188at2759"/>
<evidence type="ECO:0000256" key="2">
    <source>
        <dbReference type="ARBA" id="ARBA00005896"/>
    </source>
</evidence>
<evidence type="ECO:0000313" key="8">
    <source>
        <dbReference type="EMBL" id="TVY81318.1"/>
    </source>
</evidence>
<gene>
    <name evidence="8" type="ORF">LSUE1_G001172</name>
</gene>
<feature type="domain" description="TauD/TfdA-like" evidence="7">
    <location>
        <begin position="3"/>
        <end position="123"/>
    </location>
</feature>
<evidence type="ECO:0000313" key="9">
    <source>
        <dbReference type="Proteomes" id="UP000469558"/>
    </source>
</evidence>
<comment type="similarity">
    <text evidence="2">Belongs to the TfdA dioxygenase family.</text>
</comment>
<keyword evidence="4 8" id="KW-0223">Dioxygenase</keyword>
<accession>A0A8T9C6M7</accession>
<dbReference type="Gene3D" id="3.60.130.10">
    <property type="entry name" value="Clavaminate synthase-like"/>
    <property type="match status" value="1"/>
</dbReference>
<dbReference type="PANTHER" id="PTHR30468:SF20">
    <property type="entry name" value="TAUD_TFDA-LIKE DOMAIN-CONTAINING PROTEIN-RELATED"/>
    <property type="match status" value="1"/>
</dbReference>
<keyword evidence="6" id="KW-0408">Iron</keyword>
<keyword evidence="9" id="KW-1185">Reference proteome</keyword>
<dbReference type="Proteomes" id="UP000469558">
    <property type="component" value="Unassembled WGS sequence"/>
</dbReference>
<dbReference type="AlphaFoldDB" id="A0A8T9C6M7"/>
<dbReference type="InterPro" id="IPR003819">
    <property type="entry name" value="TauD/TfdA-like"/>
</dbReference>
<evidence type="ECO:0000256" key="5">
    <source>
        <dbReference type="ARBA" id="ARBA00023002"/>
    </source>
</evidence>
<dbReference type="PANTHER" id="PTHR30468">
    <property type="entry name" value="ALPHA-KETOGLUTARATE-DEPENDENT SULFONATE DIOXYGENASE"/>
    <property type="match status" value="1"/>
</dbReference>
<organism evidence="8 9">
    <name type="scientific">Lachnellula suecica</name>
    <dbReference type="NCBI Taxonomy" id="602035"/>
    <lineage>
        <taxon>Eukaryota</taxon>
        <taxon>Fungi</taxon>
        <taxon>Dikarya</taxon>
        <taxon>Ascomycota</taxon>
        <taxon>Pezizomycotina</taxon>
        <taxon>Leotiomycetes</taxon>
        <taxon>Helotiales</taxon>
        <taxon>Lachnaceae</taxon>
        <taxon>Lachnellula</taxon>
    </lineage>
</organism>
<dbReference type="Pfam" id="PF02668">
    <property type="entry name" value="TauD"/>
    <property type="match status" value="1"/>
</dbReference>
<evidence type="ECO:0000256" key="4">
    <source>
        <dbReference type="ARBA" id="ARBA00022964"/>
    </source>
</evidence>
<dbReference type="GO" id="GO:0016706">
    <property type="term" value="F:2-oxoglutarate-dependent dioxygenase activity"/>
    <property type="evidence" value="ECO:0007669"/>
    <property type="project" value="TreeGrafter"/>
</dbReference>
<dbReference type="SUPFAM" id="SSF51197">
    <property type="entry name" value="Clavaminate synthase-like"/>
    <property type="match status" value="1"/>
</dbReference>
<proteinExistence type="inferred from homology"/>
<sequence>MREFLEGLIATHKAKFFLEEAECLGNPLRDGVRGSPLNCGKALEAVHPVIRTNPITGWKSVFVNKGFTKHINRVTKDKSDLLLPYLFNLITQNHDAQVRFKWRKNDLAIWDNRSTWHCTIYNYEAARAGDRVCSLGEALFLDSSSSSRKEALNIDGNIVGAGVATITYSGSGSPTCVITPQFWGATEPIGGTHGAITYSLIGWKGTNLDGYIYILGSLSSQTTGSNYSNVFAARVAPGSIGTLSDYQYLSGSAYTPTRLTYPVYNGYAPAAVMQQVQAGSIVYNNYYNLYIYLSPGPALSGQILASTSQVPSDPWSNTVVLYQGNTILYAPIAQGYFDTSGRTLTFDMSIFNPIYLQTVKVTFK</sequence>
<evidence type="ECO:0000256" key="3">
    <source>
        <dbReference type="ARBA" id="ARBA00022723"/>
    </source>
</evidence>
<evidence type="ECO:0000256" key="1">
    <source>
        <dbReference type="ARBA" id="ARBA00001954"/>
    </source>
</evidence>
<evidence type="ECO:0000256" key="6">
    <source>
        <dbReference type="ARBA" id="ARBA00023004"/>
    </source>
</evidence>
<comment type="caution">
    <text evidence="8">The sequence shown here is derived from an EMBL/GenBank/DDBJ whole genome shotgun (WGS) entry which is preliminary data.</text>
</comment>
<dbReference type="GO" id="GO:0046872">
    <property type="term" value="F:metal ion binding"/>
    <property type="evidence" value="ECO:0007669"/>
    <property type="project" value="UniProtKB-KW"/>
</dbReference>
<dbReference type="EMBL" id="QGMK01000501">
    <property type="protein sequence ID" value="TVY81318.1"/>
    <property type="molecule type" value="Genomic_DNA"/>
</dbReference>
<dbReference type="InterPro" id="IPR042098">
    <property type="entry name" value="TauD-like_sf"/>
</dbReference>
<reference evidence="8 9" key="1">
    <citation type="submission" date="2018-05" db="EMBL/GenBank/DDBJ databases">
        <title>Genome sequencing and assembly of the regulated plant pathogen Lachnellula willkommii and related sister species for the development of diagnostic species identification markers.</title>
        <authorList>
            <person name="Giroux E."/>
            <person name="Bilodeau G."/>
        </authorList>
    </citation>
    <scope>NUCLEOTIDE SEQUENCE [LARGE SCALE GENOMIC DNA]</scope>
    <source>
        <strain evidence="8 9">CBS 268.59</strain>
    </source>
</reference>
<protein>
    <submittedName>
        <fullName evidence="8">Putative alpha-ketoglutarate-dependent sulfonate dioxygenase</fullName>
    </submittedName>
</protein>
<comment type="cofactor">
    <cofactor evidence="1">
        <name>Fe(2+)</name>
        <dbReference type="ChEBI" id="CHEBI:29033"/>
    </cofactor>
</comment>
<name>A0A8T9C6M7_9HELO</name>
<dbReference type="InterPro" id="IPR051323">
    <property type="entry name" value="AtsK-like"/>
</dbReference>
<dbReference type="GO" id="GO:0005737">
    <property type="term" value="C:cytoplasm"/>
    <property type="evidence" value="ECO:0007669"/>
    <property type="project" value="TreeGrafter"/>
</dbReference>
<keyword evidence="5" id="KW-0560">Oxidoreductase</keyword>
<keyword evidence="3" id="KW-0479">Metal-binding</keyword>
<evidence type="ECO:0000259" key="7">
    <source>
        <dbReference type="Pfam" id="PF02668"/>
    </source>
</evidence>